<proteinExistence type="predicted"/>
<dbReference type="EMBL" id="CM037614">
    <property type="protein sequence ID" value="KAH8018169.1"/>
    <property type="molecule type" value="Genomic_DNA"/>
</dbReference>
<name>A0ACB8GER3_9SAUR</name>
<protein>
    <submittedName>
        <fullName evidence="1">Uncharacterized protein</fullName>
    </submittedName>
</protein>
<sequence length="71" mass="8007">MGATDWLLPALASGGGGTRLSRPPPNTEHRGRRHSWDLEHCVKACATLAVEPQELYVRKKGHHWTSYEWLS</sequence>
<gene>
    <name evidence="1" type="ORF">K3G42_033749</name>
</gene>
<accession>A0ACB8GER3</accession>
<dbReference type="Proteomes" id="UP000827872">
    <property type="component" value="Linkage Group LG01"/>
</dbReference>
<evidence type="ECO:0000313" key="1">
    <source>
        <dbReference type="EMBL" id="KAH8018169.1"/>
    </source>
</evidence>
<keyword evidence="2" id="KW-1185">Reference proteome</keyword>
<evidence type="ECO:0000313" key="2">
    <source>
        <dbReference type="Proteomes" id="UP000827872"/>
    </source>
</evidence>
<organism evidence="1 2">
    <name type="scientific">Sphaerodactylus townsendi</name>
    <dbReference type="NCBI Taxonomy" id="933632"/>
    <lineage>
        <taxon>Eukaryota</taxon>
        <taxon>Metazoa</taxon>
        <taxon>Chordata</taxon>
        <taxon>Craniata</taxon>
        <taxon>Vertebrata</taxon>
        <taxon>Euteleostomi</taxon>
        <taxon>Lepidosauria</taxon>
        <taxon>Squamata</taxon>
        <taxon>Bifurcata</taxon>
        <taxon>Gekkota</taxon>
        <taxon>Sphaerodactylidae</taxon>
        <taxon>Sphaerodactylus</taxon>
    </lineage>
</organism>
<comment type="caution">
    <text evidence="1">The sequence shown here is derived from an EMBL/GenBank/DDBJ whole genome shotgun (WGS) entry which is preliminary data.</text>
</comment>
<reference evidence="1" key="1">
    <citation type="submission" date="2021-08" db="EMBL/GenBank/DDBJ databases">
        <title>The first chromosome-level gecko genome reveals the dynamic sex chromosomes of Neotropical dwarf geckos (Sphaerodactylidae: Sphaerodactylus).</title>
        <authorList>
            <person name="Pinto B.J."/>
            <person name="Keating S.E."/>
            <person name="Gamble T."/>
        </authorList>
    </citation>
    <scope>NUCLEOTIDE SEQUENCE</scope>
    <source>
        <strain evidence="1">TG3544</strain>
    </source>
</reference>